<keyword evidence="1" id="KW-0175">Coiled coil</keyword>
<name>A0A4S4G298_9ACTN</name>
<dbReference type="RefSeq" id="WP_136434258.1">
    <property type="nucleotide sequence ID" value="NZ_SSTJ01000006.1"/>
</dbReference>
<sequence length="317" mass="34540">MAKPHPSMALLLDLDERLVDNDLRLEIDRCYSYLGTPVVRTHPAGEGAPENAIRMMVRVGAREYLDSTAEGADALWNDSIEHWLLNQVHAVENQMKIFNRRQREEGRDELAFTWLEVELQGGRLTVRLRLDSSCGIDPADSVWVTRVRTALNEGALGEGVVAVQLPSDASFEQQYVAGMAALAARKVAEEEAARAAEAAAAAEAAEAEAAAEAAFMASPALVAEAEEAAKEAEEAADIVVQARIARDLEAAERGELEKTPEQIVAERIAEEAHLGEDIQKKYALPEADFPIAFDQWTVIYADGTARDFNAETGVLAE</sequence>
<evidence type="ECO:0000313" key="3">
    <source>
        <dbReference type="Proteomes" id="UP000308978"/>
    </source>
</evidence>
<proteinExistence type="predicted"/>
<feature type="coiled-coil region" evidence="1">
    <location>
        <begin position="185"/>
        <end position="242"/>
    </location>
</feature>
<accession>A0A4S4G298</accession>
<dbReference type="Proteomes" id="UP000308978">
    <property type="component" value="Unassembled WGS sequence"/>
</dbReference>
<protein>
    <submittedName>
        <fullName evidence="2">Uncharacterized protein</fullName>
    </submittedName>
</protein>
<dbReference type="EMBL" id="SSTJ01000006">
    <property type="protein sequence ID" value="THG37343.1"/>
    <property type="molecule type" value="Genomic_DNA"/>
</dbReference>
<reference evidence="2 3" key="1">
    <citation type="submission" date="2019-04" db="EMBL/GenBank/DDBJ databases">
        <title>Microbes associate with the intestines of laboratory mice.</title>
        <authorList>
            <person name="Navarre W."/>
            <person name="Wong E."/>
            <person name="Huang K.C."/>
            <person name="Tropini C."/>
            <person name="Ng K."/>
            <person name="Yu B."/>
        </authorList>
    </citation>
    <scope>NUCLEOTIDE SEQUENCE [LARGE SCALE GENOMIC DNA]</scope>
    <source>
        <strain evidence="2 3">NM80_B27</strain>
    </source>
</reference>
<evidence type="ECO:0000313" key="2">
    <source>
        <dbReference type="EMBL" id="THG37343.1"/>
    </source>
</evidence>
<comment type="caution">
    <text evidence="2">The sequence shown here is derived from an EMBL/GenBank/DDBJ whole genome shotgun (WGS) entry which is preliminary data.</text>
</comment>
<evidence type="ECO:0000256" key="1">
    <source>
        <dbReference type="SAM" id="Coils"/>
    </source>
</evidence>
<dbReference type="AlphaFoldDB" id="A0A4S4G298"/>
<gene>
    <name evidence="2" type="ORF">E5986_06170</name>
</gene>
<organism evidence="2 3">
    <name type="scientific">Adlercreutzia caecimuris</name>
    <dbReference type="NCBI Taxonomy" id="671266"/>
    <lineage>
        <taxon>Bacteria</taxon>
        <taxon>Bacillati</taxon>
        <taxon>Actinomycetota</taxon>
        <taxon>Coriobacteriia</taxon>
        <taxon>Eggerthellales</taxon>
        <taxon>Eggerthellaceae</taxon>
        <taxon>Adlercreutzia</taxon>
    </lineage>
</organism>